<dbReference type="GO" id="GO:0006508">
    <property type="term" value="P:proteolysis"/>
    <property type="evidence" value="ECO:0007669"/>
    <property type="project" value="UniProtKB-KW"/>
</dbReference>
<evidence type="ECO:0000256" key="1">
    <source>
        <dbReference type="ARBA" id="ARBA00009431"/>
    </source>
</evidence>
<evidence type="ECO:0000256" key="8">
    <source>
        <dbReference type="SAM" id="MobiDB-lite"/>
    </source>
</evidence>
<accession>A0A0N1INC9</accession>
<dbReference type="PANTHER" id="PTHR11802:SF3">
    <property type="entry name" value="RETINOID-INDUCIBLE SERINE CARBOXYPEPTIDASE"/>
    <property type="match status" value="1"/>
</dbReference>
<proteinExistence type="inferred from homology"/>
<dbReference type="InParanoid" id="A0A0N1INC9"/>
<gene>
    <name evidence="10" type="ORF">RR48_05050</name>
</gene>
<dbReference type="InterPro" id="IPR001563">
    <property type="entry name" value="Peptidase_S10"/>
</dbReference>
<dbReference type="PRINTS" id="PR00724">
    <property type="entry name" value="CRBOXYPTASEC"/>
</dbReference>
<dbReference type="EMBL" id="KQ461183">
    <property type="protein sequence ID" value="KPJ07560.1"/>
    <property type="molecule type" value="Genomic_DNA"/>
</dbReference>
<dbReference type="EC" id="3.4.16.-" evidence="7"/>
<evidence type="ECO:0000256" key="3">
    <source>
        <dbReference type="ARBA" id="ARBA00022670"/>
    </source>
</evidence>
<protein>
    <recommendedName>
        <fullName evidence="7">Carboxypeptidase</fullName>
        <ecNumber evidence="7">3.4.16.-</ecNumber>
    </recommendedName>
</protein>
<feature type="region of interest" description="Disordered" evidence="8">
    <location>
        <begin position="1335"/>
        <end position="1354"/>
    </location>
</feature>
<keyword evidence="2 7" id="KW-0121">Carboxypeptidase</keyword>
<keyword evidence="11" id="KW-1185">Reference proteome</keyword>
<keyword evidence="9" id="KW-1133">Transmembrane helix</keyword>
<organism evidence="10 11">
    <name type="scientific">Papilio machaon</name>
    <name type="common">Old World swallowtail butterfly</name>
    <dbReference type="NCBI Taxonomy" id="76193"/>
    <lineage>
        <taxon>Eukaryota</taxon>
        <taxon>Metazoa</taxon>
        <taxon>Ecdysozoa</taxon>
        <taxon>Arthropoda</taxon>
        <taxon>Hexapoda</taxon>
        <taxon>Insecta</taxon>
        <taxon>Pterygota</taxon>
        <taxon>Neoptera</taxon>
        <taxon>Endopterygota</taxon>
        <taxon>Lepidoptera</taxon>
        <taxon>Glossata</taxon>
        <taxon>Ditrysia</taxon>
        <taxon>Papilionoidea</taxon>
        <taxon>Papilionidae</taxon>
        <taxon>Papilioninae</taxon>
        <taxon>Papilio</taxon>
    </lineage>
</organism>
<feature type="region of interest" description="Disordered" evidence="8">
    <location>
        <begin position="139"/>
        <end position="182"/>
    </location>
</feature>
<name>A0A0N1INC9_PAPMA</name>
<evidence type="ECO:0000256" key="7">
    <source>
        <dbReference type="RuleBase" id="RU361156"/>
    </source>
</evidence>
<dbReference type="Proteomes" id="UP000053240">
    <property type="component" value="Unassembled WGS sequence"/>
</dbReference>
<feature type="region of interest" description="Disordered" evidence="8">
    <location>
        <begin position="202"/>
        <end position="224"/>
    </location>
</feature>
<evidence type="ECO:0000256" key="5">
    <source>
        <dbReference type="ARBA" id="ARBA00022801"/>
    </source>
</evidence>
<feature type="transmembrane region" description="Helical" evidence="9">
    <location>
        <begin position="1364"/>
        <end position="1386"/>
    </location>
</feature>
<dbReference type="Pfam" id="PF00450">
    <property type="entry name" value="Peptidase_S10"/>
    <property type="match status" value="2"/>
</dbReference>
<dbReference type="GO" id="GO:0004185">
    <property type="term" value="F:serine-type carboxypeptidase activity"/>
    <property type="evidence" value="ECO:0007669"/>
    <property type="project" value="UniProtKB-UniRule"/>
</dbReference>
<keyword evidence="3 7" id="KW-0645">Protease</keyword>
<keyword evidence="6" id="KW-0325">Glycoprotein</keyword>
<dbReference type="InterPro" id="IPR018202">
    <property type="entry name" value="Ser_caboxypep_ser_AS"/>
</dbReference>
<dbReference type="PANTHER" id="PTHR11802">
    <property type="entry name" value="SERINE PROTEASE FAMILY S10 SERINE CARBOXYPEPTIDASE"/>
    <property type="match status" value="1"/>
</dbReference>
<sequence length="1408" mass="160678">MQRDVSYEQLIKFLTLIRALPALYRLMPRHNRALTLKTFWDTSAKKLNAVKGGALKSGFGWSQYLHYLRLRIKQRIAEITYESKISKVPEDDYIPVAELDRLILLYMDANDDEQEINYVFDPTKSQYWKSCTSKPAAVRKRRHTASDIVITKRKKRSPSSSEETNDEDVKAGTSAQRIRKRRGAFAHASNVIKKYYKHKPLKTDTSAPDGVCERRPQRNADSDDVEFEAPAILRRSLSFTDMSDAIKYDRKIKLEVQAERTKNDPESVKKREIDRVKDVRLITQTLRATMFDSRRIFVNCKVVLSREKITELLNSIDPLKIKVTIHSNDEIIELHKTNKTLTKYSNEINVEDNEVNVEDNKPKNDITVKLKNKVNNTKEANNETEHLEPLILTPFIEQGRIDEAKNASLVNPEMFLGFTSYSGYFTVNKTYNSNMFFWFFPIVDKPIGESPWIIWLQGGPGASSMTGLFEEIGPLKMGAKLQLERNPYTWLQNHSLVFFDNPVGTGFSFTDDKRGYVRDMPTYSSQLYTAFHQFVQMFPELKEAPLYIAGESYAGKYVPALGLEIHNRIHLPEHRVNLKGLMIGNAYVDPAVIPRTVRPFYNFGLIEQEQVEMLRPLSNAVAEQVTAKNGALAKNKWINLISLLLMLSHQSHAYNFLHNDLGVGRYVKFLNQTDIQKAIHVRRTNFNFVNMTVNFHLASDFLSSSKPHFETLLEHYRVLAYCGQLDLMMPCVTTSENYRTWKWNEKEKFLNATRLPYLYLHKRAGYHKTGGGLTEVVFMGAGHMVPMDVPAPARDLITRWTHNKELSASFPLLERSFITDGKRACGQLNSPKWLSDRCTKTTAIADTLPTYNRRRSIKITESITPALILTPFIEGNKTEKARNLSIVDPLLFLNVTSYSGFLTVDKRYNSNLFFWYFPVPDKPVDKTPWIIWLQGGPGATSLVGVFDEVGPFEYKKDLGLKKREWSWCREYSMVFIDNPVGAGFSFTDSKEGFARNMSMYSSQLYSAVQQLVVLFPELRFSELYVAGESYGGHYVPAFANKAVQEMNEQGKLPFNLKGLIMGNPVLDRKGETNFTSVFYNWGLIDRQGVIAASSLQEQFIQAVLKGNSSAAVELRNQLLDKLQLIAFEPDTYNVLKNYGNLEDFTEYISLENVREALHVGDIRFTFSNVSVHTYIVEDFLKPMSPIMTSVLEHCRVLIYCGQLDLTAPCVPAAEWRRAHWRWRGRDLFLRAPRTPWWYNNSRAGFVKSGGGFTEVLVQDSGHLAPIDKSEQVQQLVARTSSHLNSPFVKSGGGFTEVLVQGSGHLAPIDKAEQVQQLVSYFIRGLELPMPPNYQIDPKNTPEYNVPDSQKSVPDSAGTDYRTGLIVSVSVNVLLIMGLLVLVVFAVRWRRSNEDFFYSPLSDGILSMT</sequence>
<keyword evidence="9" id="KW-0812">Transmembrane</keyword>
<feature type="compositionally biased region" description="Basic and acidic residues" evidence="8">
    <location>
        <begin position="211"/>
        <end position="221"/>
    </location>
</feature>
<dbReference type="InterPro" id="IPR029058">
    <property type="entry name" value="AB_hydrolase_fold"/>
</dbReference>
<dbReference type="STRING" id="76193.A0A0N1INC9"/>
<dbReference type="InterPro" id="IPR033124">
    <property type="entry name" value="Ser_caboxypep_his_AS"/>
</dbReference>
<keyword evidence="4" id="KW-0732">Signal</keyword>
<evidence type="ECO:0000256" key="2">
    <source>
        <dbReference type="ARBA" id="ARBA00022645"/>
    </source>
</evidence>
<dbReference type="SUPFAM" id="SSF53474">
    <property type="entry name" value="alpha/beta-Hydrolases"/>
    <property type="match status" value="2"/>
</dbReference>
<reference evidence="10 11" key="1">
    <citation type="journal article" date="2015" name="Nat. Commun.">
        <title>Outbred genome sequencing and CRISPR/Cas9 gene editing in butterflies.</title>
        <authorList>
            <person name="Li X."/>
            <person name="Fan D."/>
            <person name="Zhang W."/>
            <person name="Liu G."/>
            <person name="Zhang L."/>
            <person name="Zhao L."/>
            <person name="Fang X."/>
            <person name="Chen L."/>
            <person name="Dong Y."/>
            <person name="Chen Y."/>
            <person name="Ding Y."/>
            <person name="Zhao R."/>
            <person name="Feng M."/>
            <person name="Zhu Y."/>
            <person name="Feng Y."/>
            <person name="Jiang X."/>
            <person name="Zhu D."/>
            <person name="Xiang H."/>
            <person name="Feng X."/>
            <person name="Li S."/>
            <person name="Wang J."/>
            <person name="Zhang G."/>
            <person name="Kronforst M.R."/>
            <person name="Wang W."/>
        </authorList>
    </citation>
    <scope>NUCLEOTIDE SEQUENCE [LARGE SCALE GENOMIC DNA]</scope>
    <source>
        <strain evidence="10">Ya'a_city_454_Pm</strain>
        <tissue evidence="10">Whole body</tissue>
    </source>
</reference>
<evidence type="ECO:0000313" key="10">
    <source>
        <dbReference type="EMBL" id="KPJ07560.1"/>
    </source>
</evidence>
<dbReference type="PROSITE" id="PS00131">
    <property type="entry name" value="CARBOXYPEPT_SER_SER"/>
    <property type="match status" value="2"/>
</dbReference>
<keyword evidence="5 7" id="KW-0378">Hydrolase</keyword>
<comment type="similarity">
    <text evidence="1 7">Belongs to the peptidase S10 family.</text>
</comment>
<dbReference type="PROSITE" id="PS00560">
    <property type="entry name" value="CARBOXYPEPT_SER_HIS"/>
    <property type="match status" value="1"/>
</dbReference>
<dbReference type="Gene3D" id="3.40.50.1820">
    <property type="entry name" value="alpha/beta hydrolase"/>
    <property type="match status" value="2"/>
</dbReference>
<evidence type="ECO:0000313" key="11">
    <source>
        <dbReference type="Proteomes" id="UP000053240"/>
    </source>
</evidence>
<evidence type="ECO:0000256" key="9">
    <source>
        <dbReference type="SAM" id="Phobius"/>
    </source>
</evidence>
<keyword evidence="9" id="KW-0472">Membrane</keyword>
<evidence type="ECO:0000256" key="6">
    <source>
        <dbReference type="ARBA" id="ARBA00023180"/>
    </source>
</evidence>
<evidence type="ECO:0000256" key="4">
    <source>
        <dbReference type="ARBA" id="ARBA00022729"/>
    </source>
</evidence>